<proteinExistence type="predicted"/>
<dbReference type="Pfam" id="PF10069">
    <property type="entry name" value="DICT"/>
    <property type="match status" value="1"/>
</dbReference>
<dbReference type="RefSeq" id="WP_006885815.1">
    <property type="nucleotide sequence ID" value="NZ_AOIU01000047.1"/>
</dbReference>
<evidence type="ECO:0000256" key="1">
    <source>
        <dbReference type="SAM" id="MobiDB-lite"/>
    </source>
</evidence>
<gene>
    <name evidence="3" type="ORF">C475_20762</name>
</gene>
<dbReference type="InterPro" id="IPR019278">
    <property type="entry name" value="DICT_dom"/>
</dbReference>
<reference evidence="3 4" key="1">
    <citation type="journal article" date="2014" name="PLoS Genet.">
        <title>Phylogenetically driven sequencing of extremely halophilic archaea reveals strategies for static and dynamic osmo-response.</title>
        <authorList>
            <person name="Becker E.A."/>
            <person name="Seitzer P.M."/>
            <person name="Tritt A."/>
            <person name="Larsen D."/>
            <person name="Krusor M."/>
            <person name="Yao A.I."/>
            <person name="Wu D."/>
            <person name="Madern D."/>
            <person name="Eisen J.A."/>
            <person name="Darling A.E."/>
            <person name="Facciotti M.T."/>
        </authorList>
    </citation>
    <scope>NUCLEOTIDE SEQUENCE [LARGE SCALE GENOMIC DNA]</scope>
    <source>
        <strain evidence="3 4">2-9-1</strain>
    </source>
</reference>
<protein>
    <submittedName>
        <fullName evidence="3">Sensor protein</fullName>
    </submittedName>
</protein>
<evidence type="ECO:0000313" key="4">
    <source>
        <dbReference type="Proteomes" id="UP000011626"/>
    </source>
</evidence>
<name>M0CED2_9EURY</name>
<dbReference type="InterPro" id="IPR016954">
    <property type="entry name" value="Uncharacterised_Vng0742h"/>
</dbReference>
<feature type="region of interest" description="Disordered" evidence="1">
    <location>
        <begin position="1"/>
        <end position="29"/>
    </location>
</feature>
<keyword evidence="4" id="KW-1185">Reference proteome</keyword>
<dbReference type="STRING" id="797114.C475_20762"/>
<dbReference type="eggNOG" id="arCOG02909">
    <property type="taxonomic scope" value="Archaea"/>
</dbReference>
<feature type="domain" description="DICT" evidence="2">
    <location>
        <begin position="110"/>
        <end position="211"/>
    </location>
</feature>
<comment type="caution">
    <text evidence="3">The sequence shown here is derived from an EMBL/GenBank/DDBJ whole genome shotgun (WGS) entry which is preliminary data.</text>
</comment>
<dbReference type="Proteomes" id="UP000011626">
    <property type="component" value="Unassembled WGS sequence"/>
</dbReference>
<dbReference type="OrthoDB" id="302327at2157"/>
<evidence type="ECO:0000313" key="3">
    <source>
        <dbReference type="EMBL" id="ELZ20244.1"/>
    </source>
</evidence>
<accession>M0CED2</accession>
<dbReference type="AlphaFoldDB" id="M0CED2"/>
<organism evidence="3 4">
    <name type="scientific">Halosimplex carlsbadense 2-9-1</name>
    <dbReference type="NCBI Taxonomy" id="797114"/>
    <lineage>
        <taxon>Archaea</taxon>
        <taxon>Methanobacteriati</taxon>
        <taxon>Methanobacteriota</taxon>
        <taxon>Stenosarchaea group</taxon>
        <taxon>Halobacteria</taxon>
        <taxon>Halobacteriales</taxon>
        <taxon>Haloarculaceae</taxon>
        <taxon>Halosimplex</taxon>
    </lineage>
</organism>
<evidence type="ECO:0000259" key="2">
    <source>
        <dbReference type="Pfam" id="PF10069"/>
    </source>
</evidence>
<dbReference type="PATRIC" id="fig|797114.5.peg.4184"/>
<dbReference type="PIRSF" id="PIRSF030471">
    <property type="entry name" value="STR_Vng0742h_prd"/>
    <property type="match status" value="1"/>
</dbReference>
<dbReference type="EMBL" id="AOIU01000047">
    <property type="protein sequence ID" value="ELZ20244.1"/>
    <property type="molecule type" value="Genomic_DNA"/>
</dbReference>
<sequence length="246" mass="26522">MAAEDEPPLRELRGRARGPSKTVTTFGPEPYDDLTGVLDRFDAELVHESLPIPESSGYLVVKRGGEYLGAISAAAFGELRDPPDDAPWDTTAAASAYHDLVALLSGTSFEMGDRDQMVATAREIEDRAWRNGRGRLYATFQALSAFEKQVSTYEHLAGTTDLSVTVYGDPDWGPPDIDGVDIRRDETGEISDFWVVAFDGGGDDADKCAMIAEEESPGTYVGVVTYDPGVVDDLTAYLDDVAGSTP</sequence>